<evidence type="ECO:0000313" key="1">
    <source>
        <dbReference type="EMBL" id="GGG31621.1"/>
    </source>
</evidence>
<dbReference type="AlphaFoldDB" id="A0A917G9H7"/>
<protein>
    <submittedName>
        <fullName evidence="1">Uncharacterized protein</fullName>
    </submittedName>
</protein>
<accession>A0A917G9H7</accession>
<comment type="caution">
    <text evidence="1">The sequence shown here is derived from an EMBL/GenBank/DDBJ whole genome shotgun (WGS) entry which is preliminary data.</text>
</comment>
<dbReference type="EMBL" id="BMJT01000011">
    <property type="protein sequence ID" value="GGG31621.1"/>
    <property type="molecule type" value="Genomic_DNA"/>
</dbReference>
<organism evidence="1 2">
    <name type="scientific">Lysinibacillus alkalisoli</name>
    <dbReference type="NCBI Taxonomy" id="1911548"/>
    <lineage>
        <taxon>Bacteria</taxon>
        <taxon>Bacillati</taxon>
        <taxon>Bacillota</taxon>
        <taxon>Bacilli</taxon>
        <taxon>Bacillales</taxon>
        <taxon>Bacillaceae</taxon>
        <taxon>Lysinibacillus</taxon>
    </lineage>
</organism>
<dbReference type="Proteomes" id="UP000616608">
    <property type="component" value="Unassembled WGS sequence"/>
</dbReference>
<sequence length="145" mass="16436">MFAGVLLFVMASIWFINEKEQSFKNPVDAIHELDGAVQVIPAHVTEQVAYYFFMKNEKDFGFVAATKHLFGWKAKTIRYVPIANQNFTDRNSIPYDDTITFGIVNETGKNTLPKHAIIQLIDGEAGKQLKKAGHSTMYGWYLTKS</sequence>
<name>A0A917G9H7_9BACI</name>
<proteinExistence type="predicted"/>
<gene>
    <name evidence="1" type="ORF">GCM10007425_27820</name>
</gene>
<evidence type="ECO:0000313" key="2">
    <source>
        <dbReference type="Proteomes" id="UP000616608"/>
    </source>
</evidence>
<reference evidence="1" key="2">
    <citation type="submission" date="2020-09" db="EMBL/GenBank/DDBJ databases">
        <authorList>
            <person name="Sun Q."/>
            <person name="Zhou Y."/>
        </authorList>
    </citation>
    <scope>NUCLEOTIDE SEQUENCE</scope>
    <source>
        <strain evidence="1">CGMCC 1.15760</strain>
    </source>
</reference>
<reference evidence="1" key="1">
    <citation type="journal article" date="2014" name="Int. J. Syst. Evol. Microbiol.">
        <title>Complete genome sequence of Corynebacterium casei LMG S-19264T (=DSM 44701T), isolated from a smear-ripened cheese.</title>
        <authorList>
            <consortium name="US DOE Joint Genome Institute (JGI-PGF)"/>
            <person name="Walter F."/>
            <person name="Albersmeier A."/>
            <person name="Kalinowski J."/>
            <person name="Ruckert C."/>
        </authorList>
    </citation>
    <scope>NUCLEOTIDE SEQUENCE</scope>
    <source>
        <strain evidence="1">CGMCC 1.15760</strain>
    </source>
</reference>
<keyword evidence="2" id="KW-1185">Reference proteome</keyword>